<evidence type="ECO:0000313" key="2">
    <source>
        <dbReference type="EMBL" id="KAF2119762.1"/>
    </source>
</evidence>
<reference evidence="2" key="1">
    <citation type="journal article" date="2020" name="Stud. Mycol.">
        <title>101 Dothideomycetes genomes: a test case for predicting lifestyles and emergence of pathogens.</title>
        <authorList>
            <person name="Haridas S."/>
            <person name="Albert R."/>
            <person name="Binder M."/>
            <person name="Bloem J."/>
            <person name="Labutti K."/>
            <person name="Salamov A."/>
            <person name="Andreopoulos B."/>
            <person name="Baker S."/>
            <person name="Barry K."/>
            <person name="Bills G."/>
            <person name="Bluhm B."/>
            <person name="Cannon C."/>
            <person name="Castanera R."/>
            <person name="Culley D."/>
            <person name="Daum C."/>
            <person name="Ezra D."/>
            <person name="Gonzalez J."/>
            <person name="Henrissat B."/>
            <person name="Kuo A."/>
            <person name="Liang C."/>
            <person name="Lipzen A."/>
            <person name="Lutzoni F."/>
            <person name="Magnuson J."/>
            <person name="Mondo S."/>
            <person name="Nolan M."/>
            <person name="Ohm R."/>
            <person name="Pangilinan J."/>
            <person name="Park H.-J."/>
            <person name="Ramirez L."/>
            <person name="Alfaro M."/>
            <person name="Sun H."/>
            <person name="Tritt A."/>
            <person name="Yoshinaga Y."/>
            <person name="Zwiers L.-H."/>
            <person name="Turgeon B."/>
            <person name="Goodwin S."/>
            <person name="Spatafora J."/>
            <person name="Crous P."/>
            <person name="Grigoriev I."/>
        </authorList>
    </citation>
    <scope>NUCLEOTIDE SEQUENCE</scope>
    <source>
        <strain evidence="2">CBS 627.86</strain>
    </source>
</reference>
<sequence length="184" mass="20278">MSKLQKEPTTTTWTLRLKNRKTTVLLFVDPLETFASIKERLLDALKEAPLRDPDSKEVVELPSDASHLQLGRPTDAMDPRSSFQLGEWEFNTSDDDGDVKGKGKAPGKGRPKKSEGDLAVESSKQCPKGAGLKDNSVLAFKWAEEYDAGDEDDPMGEAQYWPVQIASYEDLYGEQNEGDVGGGK</sequence>
<dbReference type="EMBL" id="ML977315">
    <property type="protein sequence ID" value="KAF2119762.1"/>
    <property type="molecule type" value="Genomic_DNA"/>
</dbReference>
<name>A0A6A5ZJJ9_9PLEO</name>
<proteinExistence type="predicted"/>
<organism evidence="2 3">
    <name type="scientific">Lophiotrema nucula</name>
    <dbReference type="NCBI Taxonomy" id="690887"/>
    <lineage>
        <taxon>Eukaryota</taxon>
        <taxon>Fungi</taxon>
        <taxon>Dikarya</taxon>
        <taxon>Ascomycota</taxon>
        <taxon>Pezizomycotina</taxon>
        <taxon>Dothideomycetes</taxon>
        <taxon>Pleosporomycetidae</taxon>
        <taxon>Pleosporales</taxon>
        <taxon>Lophiotremataceae</taxon>
        <taxon>Lophiotrema</taxon>
    </lineage>
</organism>
<feature type="compositionally biased region" description="Basic and acidic residues" evidence="1">
    <location>
        <begin position="48"/>
        <end position="59"/>
    </location>
</feature>
<protein>
    <submittedName>
        <fullName evidence="2">Uncharacterized protein</fullName>
    </submittedName>
</protein>
<dbReference type="AlphaFoldDB" id="A0A6A5ZJJ9"/>
<dbReference type="OrthoDB" id="5376498at2759"/>
<gene>
    <name evidence="2" type="ORF">BDV96DRAFT_352960</name>
</gene>
<dbReference type="Proteomes" id="UP000799770">
    <property type="component" value="Unassembled WGS sequence"/>
</dbReference>
<evidence type="ECO:0000256" key="1">
    <source>
        <dbReference type="SAM" id="MobiDB-lite"/>
    </source>
</evidence>
<feature type="compositionally biased region" description="Basic residues" evidence="1">
    <location>
        <begin position="102"/>
        <end position="111"/>
    </location>
</feature>
<evidence type="ECO:0000313" key="3">
    <source>
        <dbReference type="Proteomes" id="UP000799770"/>
    </source>
</evidence>
<accession>A0A6A5ZJJ9</accession>
<feature type="region of interest" description="Disordered" evidence="1">
    <location>
        <begin position="48"/>
        <end position="131"/>
    </location>
</feature>
<keyword evidence="3" id="KW-1185">Reference proteome</keyword>